<evidence type="ECO:0000259" key="12">
    <source>
        <dbReference type="PROSITE" id="PS50262"/>
    </source>
</evidence>
<dbReference type="GO" id="GO:0007606">
    <property type="term" value="P:sensory perception of chemical stimulus"/>
    <property type="evidence" value="ECO:0007669"/>
    <property type="project" value="UniProtKB-ARBA"/>
</dbReference>
<evidence type="ECO:0000256" key="5">
    <source>
        <dbReference type="ARBA" id="ARBA00022692"/>
    </source>
</evidence>
<dbReference type="PROSITE" id="PS50262">
    <property type="entry name" value="G_PROTEIN_RECEP_F1_2"/>
    <property type="match status" value="1"/>
</dbReference>
<keyword evidence="5 11" id="KW-0812">Transmembrane</keyword>
<evidence type="ECO:0000256" key="11">
    <source>
        <dbReference type="RuleBase" id="RU364061"/>
    </source>
</evidence>
<evidence type="ECO:0000256" key="8">
    <source>
        <dbReference type="ARBA" id="ARBA00023136"/>
    </source>
</evidence>
<feature type="transmembrane region" description="Helical" evidence="11">
    <location>
        <begin position="270"/>
        <end position="290"/>
    </location>
</feature>
<dbReference type="Gene3D" id="1.20.1070.10">
    <property type="entry name" value="Rhodopsin 7-helix transmembrane proteins"/>
    <property type="match status" value="1"/>
</dbReference>
<dbReference type="PANTHER" id="PTHR24062">
    <property type="entry name" value="VOMERONASAL TYPE-1 RECEPTOR"/>
    <property type="match status" value="1"/>
</dbReference>
<reference evidence="13" key="2">
    <citation type="submission" date="2025-08" db="UniProtKB">
        <authorList>
            <consortium name="Ensembl"/>
        </authorList>
    </citation>
    <scope>IDENTIFICATION</scope>
    <source>
        <strain evidence="13">Glennie</strain>
    </source>
</reference>
<reference evidence="13" key="3">
    <citation type="submission" date="2025-09" db="UniProtKB">
        <authorList>
            <consortium name="Ensembl"/>
        </authorList>
    </citation>
    <scope>IDENTIFICATION</scope>
    <source>
        <strain evidence="13">Glennie</strain>
    </source>
</reference>
<dbReference type="FunFam" id="1.20.1070.10:FF:000081">
    <property type="entry name" value="Vomeronasal type-1 receptor"/>
    <property type="match status" value="1"/>
</dbReference>
<feature type="transmembrane region" description="Helical" evidence="11">
    <location>
        <begin position="100"/>
        <end position="120"/>
    </location>
</feature>
<evidence type="ECO:0000256" key="3">
    <source>
        <dbReference type="ARBA" id="ARBA00022475"/>
    </source>
</evidence>
<gene>
    <name evidence="13" type="primary">ORNANAV1R3176</name>
</gene>
<dbReference type="InterPro" id="IPR017452">
    <property type="entry name" value="GPCR_Rhodpsn_7TM"/>
</dbReference>
<evidence type="ECO:0000256" key="4">
    <source>
        <dbReference type="ARBA" id="ARBA00022507"/>
    </source>
</evidence>
<evidence type="ECO:0000256" key="1">
    <source>
        <dbReference type="ARBA" id="ARBA00004651"/>
    </source>
</evidence>
<keyword evidence="9 11" id="KW-0675">Receptor</keyword>
<dbReference type="Proteomes" id="UP000002279">
    <property type="component" value="Chromosome 15"/>
</dbReference>
<accession>A0A6I8NGD8</accession>
<dbReference type="AlphaFoldDB" id="A0A6I8NGD8"/>
<evidence type="ECO:0000313" key="13">
    <source>
        <dbReference type="Ensembl" id="ENSOANP00000040293.1"/>
    </source>
</evidence>
<reference evidence="13 14" key="1">
    <citation type="journal article" date="2008" name="Nature">
        <title>Genome analysis of the platypus reveals unique signatures of evolution.</title>
        <authorList>
            <person name="Warren W.C."/>
            <person name="Hillier L.W."/>
            <person name="Marshall Graves J.A."/>
            <person name="Birney E."/>
            <person name="Ponting C.P."/>
            <person name="Grutzner F."/>
            <person name="Belov K."/>
            <person name="Miller W."/>
            <person name="Clarke L."/>
            <person name="Chinwalla A.T."/>
            <person name="Yang S.P."/>
            <person name="Heger A."/>
            <person name="Locke D.P."/>
            <person name="Miethke P."/>
            <person name="Waters P.D."/>
            <person name="Veyrunes F."/>
            <person name="Fulton L."/>
            <person name="Fulton B."/>
            <person name="Graves T."/>
            <person name="Wallis J."/>
            <person name="Puente X.S."/>
            <person name="Lopez-Otin C."/>
            <person name="Ordonez G.R."/>
            <person name="Eichler E.E."/>
            <person name="Chen L."/>
            <person name="Cheng Z."/>
            <person name="Deakin J.E."/>
            <person name="Alsop A."/>
            <person name="Thompson K."/>
            <person name="Kirby P."/>
            <person name="Papenfuss A.T."/>
            <person name="Wakefield M.J."/>
            <person name="Olender T."/>
            <person name="Lancet D."/>
            <person name="Huttley G.A."/>
            <person name="Smit A.F."/>
            <person name="Pask A."/>
            <person name="Temple-Smith P."/>
            <person name="Batzer M.A."/>
            <person name="Walker J.A."/>
            <person name="Konkel M.K."/>
            <person name="Harris R.S."/>
            <person name="Whittington C.M."/>
            <person name="Wong E.S."/>
            <person name="Gemmell N.J."/>
            <person name="Buschiazzo E."/>
            <person name="Vargas Jentzsch I.M."/>
            <person name="Merkel A."/>
            <person name="Schmitz J."/>
            <person name="Zemann A."/>
            <person name="Churakov G."/>
            <person name="Kriegs J.O."/>
            <person name="Brosius J."/>
            <person name="Murchison E.P."/>
            <person name="Sachidanandam R."/>
            <person name="Smith C."/>
            <person name="Hannon G.J."/>
            <person name="Tsend-Ayush E."/>
            <person name="McMillan D."/>
            <person name="Attenborough R."/>
            <person name="Rens W."/>
            <person name="Ferguson-Smith M."/>
            <person name="Lefevre C.M."/>
            <person name="Sharp J.A."/>
            <person name="Nicholas K.R."/>
            <person name="Ray D.A."/>
            <person name="Kube M."/>
            <person name="Reinhardt R."/>
            <person name="Pringle T.H."/>
            <person name="Taylor J."/>
            <person name="Jones R.C."/>
            <person name="Nixon B."/>
            <person name="Dacheux J.L."/>
            <person name="Niwa H."/>
            <person name="Sekita Y."/>
            <person name="Huang X."/>
            <person name="Stark A."/>
            <person name="Kheradpour P."/>
            <person name="Kellis M."/>
            <person name="Flicek P."/>
            <person name="Chen Y."/>
            <person name="Webber C."/>
            <person name="Hardison R."/>
            <person name="Nelson J."/>
            <person name="Hallsworth-Pepin K."/>
            <person name="Delehaunty K."/>
            <person name="Markovic C."/>
            <person name="Minx P."/>
            <person name="Feng Y."/>
            <person name="Kremitzki C."/>
            <person name="Mitreva M."/>
            <person name="Glasscock J."/>
            <person name="Wylie T."/>
            <person name="Wohldmann P."/>
            <person name="Thiru P."/>
            <person name="Nhan M.N."/>
            <person name="Pohl C.S."/>
            <person name="Smith S.M."/>
            <person name="Hou S."/>
            <person name="Nefedov M."/>
            <person name="de Jong P.J."/>
            <person name="Renfree M.B."/>
            <person name="Mardis E.R."/>
            <person name="Wilson R.K."/>
        </authorList>
    </citation>
    <scope>NUCLEOTIDE SEQUENCE [LARGE SCALE GENOMIC DNA]</scope>
    <source>
        <strain evidence="13 14">Glennie</strain>
    </source>
</reference>
<feature type="transmembrane region" description="Helical" evidence="11">
    <location>
        <begin position="236"/>
        <end position="258"/>
    </location>
</feature>
<keyword evidence="7 11" id="KW-0297">G-protein coupled receptor</keyword>
<keyword evidence="10 11" id="KW-0807">Transducer</keyword>
<comment type="subcellular location">
    <subcellularLocation>
        <location evidence="1 11">Cell membrane</location>
        <topology evidence="1 11">Multi-pass membrane protein</topology>
    </subcellularLocation>
</comment>
<dbReference type="OMA" id="WANMIMA"/>
<dbReference type="Ensembl" id="ENSOANT00000067319.1">
    <property type="protein sequence ID" value="ENSOANP00000040293.1"/>
    <property type="gene ID" value="ENSOANG00000049440.1"/>
</dbReference>
<dbReference type="GO" id="GO:0005886">
    <property type="term" value="C:plasma membrane"/>
    <property type="evidence" value="ECO:0000318"/>
    <property type="project" value="GO_Central"/>
</dbReference>
<feature type="transmembrane region" description="Helical" evidence="11">
    <location>
        <begin position="190"/>
        <end position="207"/>
    </location>
</feature>
<keyword evidence="3 11" id="KW-1003">Cell membrane</keyword>
<proteinExistence type="inferred from homology"/>
<evidence type="ECO:0000256" key="10">
    <source>
        <dbReference type="ARBA" id="ARBA00023224"/>
    </source>
</evidence>
<dbReference type="InterPro" id="IPR004072">
    <property type="entry name" value="Vmron_rcpt_1"/>
</dbReference>
<evidence type="ECO:0000256" key="9">
    <source>
        <dbReference type="ARBA" id="ARBA00023170"/>
    </source>
</evidence>
<dbReference type="InParanoid" id="A0A6I8NGD8"/>
<feature type="domain" description="G-protein coupled receptors family 1 profile" evidence="12">
    <location>
        <begin position="20"/>
        <end position="286"/>
    </location>
</feature>
<feature type="transmembrane region" description="Helical" evidence="11">
    <location>
        <begin position="6"/>
        <end position="33"/>
    </location>
</feature>
<keyword evidence="14" id="KW-1185">Reference proteome</keyword>
<evidence type="ECO:0000256" key="7">
    <source>
        <dbReference type="ARBA" id="ARBA00023040"/>
    </source>
</evidence>
<feature type="transmembrane region" description="Helical" evidence="11">
    <location>
        <begin position="45"/>
        <end position="64"/>
    </location>
</feature>
<dbReference type="SUPFAM" id="SSF81321">
    <property type="entry name" value="Family A G protein-coupled receptor-like"/>
    <property type="match status" value="1"/>
</dbReference>
<evidence type="ECO:0000256" key="6">
    <source>
        <dbReference type="ARBA" id="ARBA00022989"/>
    </source>
</evidence>
<feature type="transmembrane region" description="Helical" evidence="11">
    <location>
        <begin position="164"/>
        <end position="184"/>
    </location>
</feature>
<dbReference type="GeneTree" id="ENSGT01030000234553"/>
<name>A0A6I8NGD8_ORNAN</name>
<keyword evidence="4 11" id="KW-0589">Pheromone response</keyword>
<keyword evidence="8 11" id="KW-0472">Membrane</keyword>
<protein>
    <recommendedName>
        <fullName evidence="11">Vomeronasal type-1 receptor</fullName>
    </recommendedName>
</protein>
<comment type="similarity">
    <text evidence="2 11">Belongs to the G-protein coupled receptor 1 family.</text>
</comment>
<sequence length="306" mass="34350">MDISDISLGIVMLLRISTGASVNVFLLLFYTHMVFSSHKLSSSDLILTHLTLANTIILLTYGIPETISAWGWRNFLNTIGCKIVLYVYRVARGLSICTTCLLSIFQAITISPSTTLWAGVKVKLPKCIIPSFVFFWVLNLLIDINALVYASGPQNSTTIQITYDLKYCSITILSAEATLINAIMLSGRDLLFVGLMSTASGYMVFVLHRHHRQVRHLHGPGSFPRAMLEVRAAKRIIALVTLYVLLYGRHSVMFSILLNRKEKSPLLVNIHTVMVFGFPVFSPFLFQFLLSTHLKIRCNDRATTLY</sequence>
<dbReference type="GO" id="GO:0019236">
    <property type="term" value="P:response to pheromone"/>
    <property type="evidence" value="ECO:0007669"/>
    <property type="project" value="UniProtKB-KW"/>
</dbReference>
<evidence type="ECO:0000313" key="14">
    <source>
        <dbReference type="Proteomes" id="UP000002279"/>
    </source>
</evidence>
<dbReference type="Pfam" id="PF03402">
    <property type="entry name" value="V1R"/>
    <property type="match status" value="1"/>
</dbReference>
<keyword evidence="6 11" id="KW-1133">Transmembrane helix</keyword>
<evidence type="ECO:0000256" key="2">
    <source>
        <dbReference type="ARBA" id="ARBA00010663"/>
    </source>
</evidence>
<organism evidence="13 14">
    <name type="scientific">Ornithorhynchus anatinus</name>
    <name type="common">Duckbill platypus</name>
    <dbReference type="NCBI Taxonomy" id="9258"/>
    <lineage>
        <taxon>Eukaryota</taxon>
        <taxon>Metazoa</taxon>
        <taxon>Chordata</taxon>
        <taxon>Craniata</taxon>
        <taxon>Vertebrata</taxon>
        <taxon>Euteleostomi</taxon>
        <taxon>Mammalia</taxon>
        <taxon>Monotremata</taxon>
        <taxon>Ornithorhynchidae</taxon>
        <taxon>Ornithorhynchus</taxon>
    </lineage>
</organism>
<feature type="transmembrane region" description="Helical" evidence="11">
    <location>
        <begin position="132"/>
        <end position="152"/>
    </location>
</feature>
<dbReference type="GO" id="GO:0016503">
    <property type="term" value="F:pheromone receptor activity"/>
    <property type="evidence" value="ECO:0007669"/>
    <property type="project" value="InterPro"/>
</dbReference>
<dbReference type="GO" id="GO:0005550">
    <property type="term" value="F:pheromone binding"/>
    <property type="evidence" value="ECO:0000318"/>
    <property type="project" value="GO_Central"/>
</dbReference>